<proteinExistence type="predicted"/>
<dbReference type="Proteomes" id="UP001596058">
    <property type="component" value="Unassembled WGS sequence"/>
</dbReference>
<evidence type="ECO:0000256" key="1">
    <source>
        <dbReference type="SAM" id="Phobius"/>
    </source>
</evidence>
<dbReference type="RefSeq" id="WP_379525084.1">
    <property type="nucleotide sequence ID" value="NZ_JBHSPA010000135.1"/>
</dbReference>
<accession>A0ABW1DC74</accession>
<dbReference type="EMBL" id="JBHSPA010000135">
    <property type="protein sequence ID" value="MFC5835670.1"/>
    <property type="molecule type" value="Genomic_DNA"/>
</dbReference>
<feature type="transmembrane region" description="Helical" evidence="1">
    <location>
        <begin position="102"/>
        <end position="121"/>
    </location>
</feature>
<comment type="caution">
    <text evidence="2">The sequence shown here is derived from an EMBL/GenBank/DDBJ whole genome shotgun (WGS) entry which is preliminary data.</text>
</comment>
<feature type="transmembrane region" description="Helical" evidence="1">
    <location>
        <begin position="37"/>
        <end position="58"/>
    </location>
</feature>
<reference evidence="3" key="1">
    <citation type="journal article" date="2019" name="Int. J. Syst. Evol. Microbiol.">
        <title>The Global Catalogue of Microorganisms (GCM) 10K type strain sequencing project: providing services to taxonomists for standard genome sequencing and annotation.</title>
        <authorList>
            <consortium name="The Broad Institute Genomics Platform"/>
            <consortium name="The Broad Institute Genome Sequencing Center for Infectious Disease"/>
            <person name="Wu L."/>
            <person name="Ma J."/>
        </authorList>
    </citation>
    <scope>NUCLEOTIDE SEQUENCE [LARGE SCALE GENOMIC DNA]</scope>
    <source>
        <strain evidence="3">CCUG 53903</strain>
    </source>
</reference>
<gene>
    <name evidence="2" type="ORF">ACFPZ3_68630</name>
</gene>
<organism evidence="2 3">
    <name type="scientific">Nonomuraea insulae</name>
    <dbReference type="NCBI Taxonomy" id="1616787"/>
    <lineage>
        <taxon>Bacteria</taxon>
        <taxon>Bacillati</taxon>
        <taxon>Actinomycetota</taxon>
        <taxon>Actinomycetes</taxon>
        <taxon>Streptosporangiales</taxon>
        <taxon>Streptosporangiaceae</taxon>
        <taxon>Nonomuraea</taxon>
    </lineage>
</organism>
<keyword evidence="1" id="KW-0812">Transmembrane</keyword>
<evidence type="ECO:0000313" key="2">
    <source>
        <dbReference type="EMBL" id="MFC5835670.1"/>
    </source>
</evidence>
<evidence type="ECO:0000313" key="3">
    <source>
        <dbReference type="Proteomes" id="UP001596058"/>
    </source>
</evidence>
<keyword evidence="1" id="KW-0472">Membrane</keyword>
<feature type="transmembrane region" description="Helical" evidence="1">
    <location>
        <begin position="70"/>
        <end position="90"/>
    </location>
</feature>
<name>A0ABW1DC74_9ACTN</name>
<protein>
    <submittedName>
        <fullName evidence="2">Uncharacterized protein</fullName>
    </submittedName>
</protein>
<keyword evidence="1" id="KW-1133">Transmembrane helix</keyword>
<sequence length="126" mass="13073">MDALRRALGGLLLLHALIFLLFALLHAGLPLGPVREPVIVPATIVETLCAAAMLTGAYGALSGRAWAWDGLIYTQSAALGGVMLGILSLTLSPGAATALLTWYHSAMALALAAGLTGSFYVSRVRR</sequence>
<keyword evidence="3" id="KW-1185">Reference proteome</keyword>